<gene>
    <name evidence="2" type="ORF">P4706_15335</name>
</gene>
<dbReference type="Pfam" id="PF14154">
    <property type="entry name" value="DUF4306"/>
    <property type="match status" value="1"/>
</dbReference>
<keyword evidence="1" id="KW-0812">Transmembrane</keyword>
<dbReference type="InterPro" id="IPR025440">
    <property type="entry name" value="DUF4306"/>
</dbReference>
<proteinExistence type="predicted"/>
<keyword evidence="3" id="KW-1185">Reference proteome</keyword>
<evidence type="ECO:0000313" key="3">
    <source>
        <dbReference type="Proteomes" id="UP001307168"/>
    </source>
</evidence>
<sequence>MFRFSFLFQFSIASIFLLISTVCALYEGSAIVDNHWEWKYSTPFSQFLYGEVNSNSSISQLDYLIYAIKFQPTFPVIMVISSLYLLILMGYHFLKQQHKRFAYYLSFLGGVLFLLSYFIFNSPTFGGQILFYIWLVSGVLCIVTAVIVYSQILNRNTNEIAN</sequence>
<feature type="transmembrane region" description="Helical" evidence="1">
    <location>
        <begin position="74"/>
        <end position="94"/>
    </location>
</feature>
<dbReference type="RefSeq" id="WP_367407133.1">
    <property type="nucleotide sequence ID" value="NZ_JARNBH010000014.1"/>
</dbReference>
<keyword evidence="1" id="KW-0472">Membrane</keyword>
<organism evidence="2 3">
    <name type="scientific">Peribacillus castrilensis</name>
    <dbReference type="NCBI Taxonomy" id="2897690"/>
    <lineage>
        <taxon>Bacteria</taxon>
        <taxon>Bacillati</taxon>
        <taxon>Bacillota</taxon>
        <taxon>Bacilli</taxon>
        <taxon>Bacillales</taxon>
        <taxon>Bacillaceae</taxon>
        <taxon>Peribacillus</taxon>
    </lineage>
</organism>
<evidence type="ECO:0000256" key="1">
    <source>
        <dbReference type="SAM" id="Phobius"/>
    </source>
</evidence>
<reference evidence="2 3" key="1">
    <citation type="submission" date="2023-03" db="EMBL/GenBank/DDBJ databases">
        <title>Bacillus Genome Sequencing.</title>
        <authorList>
            <person name="Dunlap C."/>
        </authorList>
    </citation>
    <scope>NUCLEOTIDE SEQUENCE [LARGE SCALE GENOMIC DNA]</scope>
    <source>
        <strain evidence="2 3">B-41290</strain>
    </source>
</reference>
<dbReference type="AlphaFoldDB" id="A0AAW9N9D3"/>
<feature type="transmembrane region" description="Helical" evidence="1">
    <location>
        <begin position="101"/>
        <end position="119"/>
    </location>
</feature>
<dbReference type="EMBL" id="JARNBH010000014">
    <property type="protein sequence ID" value="MEC0274426.1"/>
    <property type="molecule type" value="Genomic_DNA"/>
</dbReference>
<comment type="caution">
    <text evidence="2">The sequence shown here is derived from an EMBL/GenBank/DDBJ whole genome shotgun (WGS) entry which is preliminary data.</text>
</comment>
<evidence type="ECO:0000313" key="2">
    <source>
        <dbReference type="EMBL" id="MEC0274426.1"/>
    </source>
</evidence>
<dbReference type="Proteomes" id="UP001307168">
    <property type="component" value="Unassembled WGS sequence"/>
</dbReference>
<feature type="transmembrane region" description="Helical" evidence="1">
    <location>
        <begin position="131"/>
        <end position="149"/>
    </location>
</feature>
<keyword evidence="1" id="KW-1133">Transmembrane helix</keyword>
<protein>
    <submittedName>
        <fullName evidence="2">YjdJ family protein</fullName>
    </submittedName>
</protein>
<name>A0AAW9N9D3_9BACI</name>
<accession>A0AAW9N9D3</accession>